<name>A0A9R0P6V2_AMYMS</name>
<evidence type="ECO:0000313" key="2">
    <source>
        <dbReference type="Proteomes" id="UP000006138"/>
    </source>
</evidence>
<proteinExistence type="predicted"/>
<dbReference type="EMBL" id="CP002896">
    <property type="protein sequence ID" value="AEK47423.1"/>
    <property type="molecule type" value="Genomic_DNA"/>
</dbReference>
<evidence type="ECO:0000313" key="1">
    <source>
        <dbReference type="EMBL" id="AEK47423.1"/>
    </source>
</evidence>
<dbReference type="KEGG" id="amn:RAM_44780"/>
<reference evidence="1 2" key="1">
    <citation type="journal article" date="2011" name="J. Bacteriol.">
        <title>Whole genome sequence of the rifamycin B-producing strain Amycolatopsis mediterranei S699.</title>
        <authorList>
            <person name="Verma M."/>
            <person name="Kaur J."/>
            <person name="Kumar M."/>
            <person name="Kumari K."/>
            <person name="Saxena A."/>
            <person name="Anand S."/>
            <person name="Nigam A."/>
            <person name="Ravi V."/>
            <person name="Raghuvanshi S."/>
            <person name="Khurana P."/>
            <person name="Tyagi A.K."/>
            <person name="Khurana J.P."/>
            <person name="Lal R."/>
        </authorList>
    </citation>
    <scope>NUCLEOTIDE SEQUENCE [LARGE SCALE GENOMIC DNA]</scope>
    <source>
        <strain evidence="1 2">S699</strain>
    </source>
</reference>
<dbReference type="AlphaFoldDB" id="A0A9R0P6V2"/>
<keyword evidence="2" id="KW-1185">Reference proteome</keyword>
<gene>
    <name evidence="1" type="ordered locus">RAM_44780</name>
</gene>
<accession>A0A9R0P6V2</accession>
<dbReference type="Proteomes" id="UP000006138">
    <property type="component" value="Chromosome"/>
</dbReference>
<organism evidence="1 2">
    <name type="scientific">Amycolatopsis mediterranei (strain S699)</name>
    <name type="common">Nocardia mediterranei</name>
    <dbReference type="NCBI Taxonomy" id="713604"/>
    <lineage>
        <taxon>Bacteria</taxon>
        <taxon>Bacillati</taxon>
        <taxon>Actinomycetota</taxon>
        <taxon>Actinomycetes</taxon>
        <taxon>Pseudonocardiales</taxon>
        <taxon>Pseudonocardiaceae</taxon>
        <taxon>Amycolatopsis</taxon>
    </lineage>
</organism>
<sequence length="34" mass="3949">MAGNKAGNWKGWYELNISVAEQRFRDHLRAGEED</sequence>
<protein>
    <submittedName>
        <fullName evidence="1">Uncharacterized protein</fullName>
    </submittedName>
</protein>